<name>A0AAV7EUM4_ARIFI</name>
<evidence type="ECO:0000256" key="1">
    <source>
        <dbReference type="SAM" id="Phobius"/>
    </source>
</evidence>
<sequence>MRNEELVSNVVALGITVITVIVNMGIQMGTGVIFVLWPEHIMIMGIMVVLLAIVVSASVSLPAIKQFLEDQYVQKTFRRNPQQHEETFRMEMLRMKVKRSWLLAHSGNGEFVLARSPLCGSSGVLCLLGAVALAEAGLRLLITGKGGFCDGASDYEWSTMVIFVSQCIAIAVGTITPLFRWVDSAVSGDRSENLRPVERYWIQKLEEWKRGPFPFQTSSRRSRRMGYSTKALILNSCVQIQKSVVITSKLIRLDSTQIMIPLYKFCKRDGRRGELIAESPQFIDANDVLYLHGEDLRHVEFIQKKGREAAEQWIERGRKHEPIHFLGLLREHFSASRSFGGVVAFDNEAVHSLLYVEPPHCWSLALATLVTISVSLPNTDPGTIEGLLKGSYEGLRYVKLVETNMDEPYPYPMMTLLDAADMVWEGIDVQDRWLDFDLQKYRQEARNSEQMIRKLADLSETFVKDFRHEPFNSIQWPAELLAANAMHRATQTILMNISEDLLQWLLATIADIFAACLNRLPYLSSKQCSNQTIAEERETSARKTAHLLGETENILKRIHRPDFSPTLESIKSWREVLQRHE</sequence>
<keyword evidence="3" id="KW-1185">Reference proteome</keyword>
<dbReference type="AlphaFoldDB" id="A0AAV7EUM4"/>
<protein>
    <submittedName>
        <fullName evidence="2">Uncharacterized protein</fullName>
    </submittedName>
</protein>
<evidence type="ECO:0000313" key="3">
    <source>
        <dbReference type="Proteomes" id="UP000825729"/>
    </source>
</evidence>
<dbReference type="PANTHER" id="PTHR35307:SF3">
    <property type="entry name" value="DUF4220 DOMAIN-CONTAINING PROTEIN"/>
    <property type="match status" value="1"/>
</dbReference>
<dbReference type="PANTHER" id="PTHR35307">
    <property type="entry name" value="PROTEIN, PUTATIVE-RELATED"/>
    <property type="match status" value="1"/>
</dbReference>
<keyword evidence="1" id="KW-0812">Transmembrane</keyword>
<comment type="caution">
    <text evidence="2">The sequence shown here is derived from an EMBL/GenBank/DDBJ whole genome shotgun (WGS) entry which is preliminary data.</text>
</comment>
<feature type="transmembrane region" description="Helical" evidence="1">
    <location>
        <begin position="43"/>
        <end position="64"/>
    </location>
</feature>
<evidence type="ECO:0000313" key="2">
    <source>
        <dbReference type="EMBL" id="KAG9452339.1"/>
    </source>
</evidence>
<reference evidence="2 3" key="1">
    <citation type="submission" date="2021-07" db="EMBL/GenBank/DDBJ databases">
        <title>The Aristolochia fimbriata genome: insights into angiosperm evolution, floral development and chemical biosynthesis.</title>
        <authorList>
            <person name="Jiao Y."/>
        </authorList>
    </citation>
    <scope>NUCLEOTIDE SEQUENCE [LARGE SCALE GENOMIC DNA]</scope>
    <source>
        <strain evidence="2">IBCAS-2021</strain>
        <tissue evidence="2">Leaf</tissue>
    </source>
</reference>
<dbReference type="EMBL" id="JAINDJ010000003">
    <property type="protein sequence ID" value="KAG9452339.1"/>
    <property type="molecule type" value="Genomic_DNA"/>
</dbReference>
<keyword evidence="1" id="KW-1133">Transmembrane helix</keyword>
<organism evidence="2 3">
    <name type="scientific">Aristolochia fimbriata</name>
    <name type="common">White veined hardy Dutchman's pipe vine</name>
    <dbReference type="NCBI Taxonomy" id="158543"/>
    <lineage>
        <taxon>Eukaryota</taxon>
        <taxon>Viridiplantae</taxon>
        <taxon>Streptophyta</taxon>
        <taxon>Embryophyta</taxon>
        <taxon>Tracheophyta</taxon>
        <taxon>Spermatophyta</taxon>
        <taxon>Magnoliopsida</taxon>
        <taxon>Magnoliidae</taxon>
        <taxon>Piperales</taxon>
        <taxon>Aristolochiaceae</taxon>
        <taxon>Aristolochia</taxon>
    </lineage>
</organism>
<proteinExistence type="predicted"/>
<accession>A0AAV7EUM4</accession>
<gene>
    <name evidence="2" type="ORF">H6P81_005243</name>
</gene>
<dbReference type="Proteomes" id="UP000825729">
    <property type="component" value="Unassembled WGS sequence"/>
</dbReference>
<keyword evidence="1" id="KW-0472">Membrane</keyword>
<feature type="transmembrane region" description="Helical" evidence="1">
    <location>
        <begin position="12"/>
        <end position="37"/>
    </location>
</feature>